<proteinExistence type="predicted"/>
<sequence length="40" mass="3966">MQNAANPPLQGLAGGLRTLPPAGLGDATNMPPLQGLVSLL</sequence>
<protein>
    <submittedName>
        <fullName evidence="2">Uncharacterized protein</fullName>
    </submittedName>
</protein>
<evidence type="ECO:0000313" key="2">
    <source>
        <dbReference type="EMBL" id="QTA92156.1"/>
    </source>
</evidence>
<evidence type="ECO:0000313" key="3">
    <source>
        <dbReference type="Proteomes" id="UP000663722"/>
    </source>
</evidence>
<name>A0A975GSK2_9BACT</name>
<dbReference type="Proteomes" id="UP000663722">
    <property type="component" value="Chromosome"/>
</dbReference>
<dbReference type="EMBL" id="CP061800">
    <property type="protein sequence ID" value="QTA92156.1"/>
    <property type="molecule type" value="Genomic_DNA"/>
</dbReference>
<feature type="region of interest" description="Disordered" evidence="1">
    <location>
        <begin position="1"/>
        <end position="40"/>
    </location>
</feature>
<accession>A0A975GSK2</accession>
<evidence type="ECO:0000256" key="1">
    <source>
        <dbReference type="SAM" id="MobiDB-lite"/>
    </source>
</evidence>
<keyword evidence="3" id="KW-1185">Reference proteome</keyword>
<dbReference type="KEGG" id="dmm:dnm_082320"/>
<gene>
    <name evidence="2" type="ORF">dnm_082320</name>
</gene>
<dbReference type="RefSeq" id="WP_276571828.1">
    <property type="nucleotide sequence ID" value="NZ_CP061800.1"/>
</dbReference>
<reference evidence="2" key="1">
    <citation type="journal article" date="2021" name="Microb. Physiol.">
        <title>Proteogenomic Insights into the Physiology of Marine, Sulfate-Reducing, Filamentous Desulfonema limicola and Desulfonema magnum.</title>
        <authorList>
            <person name="Schnaars V."/>
            <person name="Wohlbrand L."/>
            <person name="Scheve S."/>
            <person name="Hinrichs C."/>
            <person name="Reinhardt R."/>
            <person name="Rabus R."/>
        </authorList>
    </citation>
    <scope>NUCLEOTIDE SEQUENCE</scope>
    <source>
        <strain evidence="2">4be13</strain>
    </source>
</reference>
<dbReference type="AlphaFoldDB" id="A0A975GSK2"/>
<organism evidence="2 3">
    <name type="scientific">Desulfonema magnum</name>
    <dbReference type="NCBI Taxonomy" id="45655"/>
    <lineage>
        <taxon>Bacteria</taxon>
        <taxon>Pseudomonadati</taxon>
        <taxon>Thermodesulfobacteriota</taxon>
        <taxon>Desulfobacteria</taxon>
        <taxon>Desulfobacterales</taxon>
        <taxon>Desulfococcaceae</taxon>
        <taxon>Desulfonema</taxon>
    </lineage>
</organism>